<evidence type="ECO:0000256" key="11">
    <source>
        <dbReference type="RuleBase" id="RU004227"/>
    </source>
</evidence>
<evidence type="ECO:0000256" key="3">
    <source>
        <dbReference type="ARBA" id="ARBA00022705"/>
    </source>
</evidence>
<feature type="domain" description="Chromosomal replication initiator DnaA C-terminal" evidence="14">
    <location>
        <begin position="367"/>
        <end position="436"/>
    </location>
</feature>
<dbReference type="Pfam" id="PF11638">
    <property type="entry name" value="DnaA_N"/>
    <property type="match status" value="1"/>
</dbReference>
<comment type="caution">
    <text evidence="15">The sequence shown here is derived from an EMBL/GenBank/DDBJ whole genome shotgun (WGS) entry which is preliminary data.</text>
</comment>
<dbReference type="EMBL" id="MHKK01000017">
    <property type="protein sequence ID" value="OGY90093.1"/>
    <property type="molecule type" value="Genomic_DNA"/>
</dbReference>
<evidence type="ECO:0000256" key="7">
    <source>
        <dbReference type="ARBA" id="ARBA00023125"/>
    </source>
</evidence>
<feature type="binding site" evidence="8">
    <location>
        <position position="170"/>
    </location>
    <ligand>
        <name>ATP</name>
        <dbReference type="ChEBI" id="CHEBI:30616"/>
    </ligand>
</feature>
<dbReference type="GO" id="GO:0008289">
    <property type="term" value="F:lipid binding"/>
    <property type="evidence" value="ECO:0007669"/>
    <property type="project" value="UniProtKB-KW"/>
</dbReference>
<comment type="subcellular location">
    <subcellularLocation>
        <location evidence="8">Cytoplasm</location>
    </subcellularLocation>
</comment>
<dbReference type="Pfam" id="PF08299">
    <property type="entry name" value="Bac_DnaA_C"/>
    <property type="match status" value="1"/>
</dbReference>
<comment type="subunit">
    <text evidence="8">Oligomerizes as a right-handed, spiral filament on DNA at oriC.</text>
</comment>
<comment type="caution">
    <text evidence="8">Lacks conserved residue(s) required for the propagation of feature annotation.</text>
</comment>
<dbReference type="InterPro" id="IPR013159">
    <property type="entry name" value="DnaA_C"/>
</dbReference>
<comment type="domain">
    <text evidence="8">Domain I is involved in oligomerization and binding regulators, domain II is flexibile and of varying length in different bacteria, domain III forms the AAA+ region, while domain IV binds dsDNA.</text>
</comment>
<dbReference type="AlphaFoldDB" id="A0A1G2BLM9"/>
<dbReference type="SUPFAM" id="SSF52540">
    <property type="entry name" value="P-loop containing nucleoside triphosphate hydrolases"/>
    <property type="match status" value="1"/>
</dbReference>
<feature type="binding site" evidence="8">
    <location>
        <position position="169"/>
    </location>
    <ligand>
        <name>ATP</name>
        <dbReference type="ChEBI" id="CHEBI:30616"/>
    </ligand>
</feature>
<accession>A0A1G2BLM9</accession>
<feature type="binding site" evidence="8">
    <location>
        <position position="168"/>
    </location>
    <ligand>
        <name>ATP</name>
        <dbReference type="ChEBI" id="CHEBI:30616"/>
    </ligand>
</feature>
<dbReference type="InterPro" id="IPR003593">
    <property type="entry name" value="AAA+_ATPase"/>
</dbReference>
<feature type="domain" description="AAA+ ATPase" evidence="13">
    <location>
        <begin position="155"/>
        <end position="278"/>
    </location>
</feature>
<dbReference type="InterPro" id="IPR024633">
    <property type="entry name" value="DnaA_N_dom"/>
</dbReference>
<keyword evidence="5 8" id="KW-0067">ATP-binding</keyword>
<feature type="region of interest" description="Disordered" evidence="12">
    <location>
        <begin position="87"/>
        <end position="121"/>
    </location>
</feature>
<dbReference type="InterPro" id="IPR001957">
    <property type="entry name" value="Chromosome_initiator_DnaA"/>
</dbReference>
<comment type="function">
    <text evidence="8 10">Plays an essential role in the initiation and regulation of chromosomal replication. ATP-DnaA binds to the origin of replication (oriC) to initiate formation of the DNA replication initiation complex once per cell cycle. Binds the DnaA box (a 9 base pair repeat at the origin) and separates the double-stranded (ds)DNA. Forms a right-handed helical filament on oriC DNA; dsDNA binds to the exterior of the filament while single-stranded (ss)DNA is stabiized in the filament's interior. The ATP-DnaA-oriC complex binds and stabilizes one strand of the AT-rich DNA unwinding element (DUE), permitting loading of DNA polymerase. After initiation quickly degrades to an ADP-DnaA complex that is not apt for DNA replication. Binds acidic phospholipids.</text>
</comment>
<keyword evidence="6 8" id="KW-0446">Lipid-binding</keyword>
<evidence type="ECO:0000256" key="4">
    <source>
        <dbReference type="ARBA" id="ARBA00022741"/>
    </source>
</evidence>
<keyword evidence="4 8" id="KW-0547">Nucleotide-binding</keyword>
<keyword evidence="2 8" id="KW-0963">Cytoplasm</keyword>
<keyword evidence="3 8" id="KW-0235">DNA replication</keyword>
<evidence type="ECO:0000313" key="16">
    <source>
        <dbReference type="Proteomes" id="UP000177817"/>
    </source>
</evidence>
<evidence type="ECO:0000256" key="6">
    <source>
        <dbReference type="ARBA" id="ARBA00023121"/>
    </source>
</evidence>
<dbReference type="Gene3D" id="1.10.8.60">
    <property type="match status" value="1"/>
</dbReference>
<dbReference type="Gene3D" id="3.30.300.180">
    <property type="match status" value="1"/>
</dbReference>
<dbReference type="InterPro" id="IPR013317">
    <property type="entry name" value="DnaA_dom"/>
</dbReference>
<dbReference type="GO" id="GO:0005737">
    <property type="term" value="C:cytoplasm"/>
    <property type="evidence" value="ECO:0007669"/>
    <property type="project" value="UniProtKB-SubCell"/>
</dbReference>
<dbReference type="GO" id="GO:0003688">
    <property type="term" value="F:DNA replication origin binding"/>
    <property type="evidence" value="ECO:0007669"/>
    <property type="project" value="UniProtKB-UniRule"/>
</dbReference>
<feature type="compositionally biased region" description="Low complexity" evidence="12">
    <location>
        <begin position="87"/>
        <end position="108"/>
    </location>
</feature>
<gene>
    <name evidence="8" type="primary">dnaA</name>
    <name evidence="15" type="ORF">A2677_00555</name>
</gene>
<keyword evidence="7 8" id="KW-0238">DNA-binding</keyword>
<dbReference type="CDD" id="cd06571">
    <property type="entry name" value="Bac_DnaA_C"/>
    <property type="match status" value="1"/>
</dbReference>
<dbReference type="GO" id="GO:0006270">
    <property type="term" value="P:DNA replication initiation"/>
    <property type="evidence" value="ECO:0007669"/>
    <property type="project" value="UniProtKB-UniRule"/>
</dbReference>
<dbReference type="Gene3D" id="1.10.1750.10">
    <property type="match status" value="1"/>
</dbReference>
<comment type="similarity">
    <text evidence="1 8 11">Belongs to the DnaA family.</text>
</comment>
<dbReference type="HAMAP" id="MF_00377">
    <property type="entry name" value="DnaA_bact"/>
    <property type="match status" value="1"/>
</dbReference>
<dbReference type="PRINTS" id="PR00051">
    <property type="entry name" value="DNAA"/>
</dbReference>
<dbReference type="FunFam" id="3.40.50.300:FF:000668">
    <property type="entry name" value="Chromosomal replication initiator protein DnaA"/>
    <property type="match status" value="1"/>
</dbReference>
<feature type="region of interest" description="Domain I, interacts with DnaA modulators" evidence="8">
    <location>
        <begin position="1"/>
        <end position="96"/>
    </location>
</feature>
<dbReference type="SMART" id="SM00760">
    <property type="entry name" value="Bac_DnaA_C"/>
    <property type="match status" value="1"/>
</dbReference>
<feature type="region of interest" description="Domain IV, binds dsDNA" evidence="8">
    <location>
        <begin position="339"/>
        <end position="459"/>
    </location>
</feature>
<evidence type="ECO:0000259" key="13">
    <source>
        <dbReference type="SMART" id="SM00382"/>
    </source>
</evidence>
<proteinExistence type="inferred from homology"/>
<evidence type="ECO:0000256" key="5">
    <source>
        <dbReference type="ARBA" id="ARBA00022840"/>
    </source>
</evidence>
<evidence type="ECO:0000256" key="2">
    <source>
        <dbReference type="ARBA" id="ARBA00022490"/>
    </source>
</evidence>
<evidence type="ECO:0000256" key="1">
    <source>
        <dbReference type="ARBA" id="ARBA00006583"/>
    </source>
</evidence>
<reference evidence="15 16" key="1">
    <citation type="journal article" date="2016" name="Nat. Commun.">
        <title>Thousands of microbial genomes shed light on interconnected biogeochemical processes in an aquifer system.</title>
        <authorList>
            <person name="Anantharaman K."/>
            <person name="Brown C.T."/>
            <person name="Hug L.A."/>
            <person name="Sharon I."/>
            <person name="Castelle C.J."/>
            <person name="Probst A.J."/>
            <person name="Thomas B.C."/>
            <person name="Singh A."/>
            <person name="Wilkins M.J."/>
            <person name="Karaoz U."/>
            <person name="Brodie E.L."/>
            <person name="Williams K.H."/>
            <person name="Hubbard S.S."/>
            <person name="Banfield J.F."/>
        </authorList>
    </citation>
    <scope>NUCLEOTIDE SEQUENCE [LARGE SCALE GENOMIC DNA]</scope>
</reference>
<dbReference type="GO" id="GO:0005886">
    <property type="term" value="C:plasma membrane"/>
    <property type="evidence" value="ECO:0007669"/>
    <property type="project" value="TreeGrafter"/>
</dbReference>
<dbReference type="InterPro" id="IPR027417">
    <property type="entry name" value="P-loop_NTPase"/>
</dbReference>
<dbReference type="PANTHER" id="PTHR30050:SF2">
    <property type="entry name" value="CHROMOSOMAL REPLICATION INITIATOR PROTEIN DNAA"/>
    <property type="match status" value="1"/>
</dbReference>
<organism evidence="15 16">
    <name type="scientific">Candidatus Komeilibacteria bacterium RIFCSPHIGHO2_01_FULL_52_14</name>
    <dbReference type="NCBI Taxonomy" id="1798549"/>
    <lineage>
        <taxon>Bacteria</taxon>
        <taxon>Candidatus Komeiliibacteriota</taxon>
    </lineage>
</organism>
<dbReference type="GO" id="GO:0005524">
    <property type="term" value="F:ATP binding"/>
    <property type="evidence" value="ECO:0007669"/>
    <property type="project" value="UniProtKB-UniRule"/>
</dbReference>
<dbReference type="SUPFAM" id="SSF48295">
    <property type="entry name" value="TrpR-like"/>
    <property type="match status" value="1"/>
</dbReference>
<evidence type="ECO:0000259" key="14">
    <source>
        <dbReference type="SMART" id="SM00760"/>
    </source>
</evidence>
<evidence type="ECO:0000256" key="10">
    <source>
        <dbReference type="RuleBase" id="RU000577"/>
    </source>
</evidence>
<name>A0A1G2BLM9_9BACT</name>
<sequence>MDTAQLWQAVLGELEVLISKANFTTWFKNTFILTHSDRETVVGVPNAFTKAWLEKKYTEQIIRALTNLTGLQSVVVVYRVAAKTNEQQQEQKKQTATASPAAPISSFSDTDQKEHHENQRSPLNHRYVFDTFIVGTGNQLANAAARAVVDRPGEVYNPLFIYGGVGLGKTHLIQAIGNAILKTNSRAKVMYMNSEKFTNDFVTAIKQGSTEKFKKTYRTVDVLLVDDIQFIAGKEQTQEEFFHTFNTLHQNNKQIVISSDRPPKAIAAIENRLVSRFEWGMIADIAAPDLETRIAILEMKCQERGIALDPEIIRSIAETVSDNIRELEGALNRILAYHQLSNSTPTKESTKTLLISTSAKPSKGGLTSKKLLQMVSEFFDVPLKDLAGVSRKKELVIPRQITMYLLREELSFSYPNIGQQLGGRDHTTAMHACSKIEEYLLTNEKIRNDVALLRQRIYE</sequence>
<dbReference type="Pfam" id="PF00308">
    <property type="entry name" value="Bac_DnaA"/>
    <property type="match status" value="1"/>
</dbReference>
<dbReference type="Gene3D" id="3.40.50.300">
    <property type="entry name" value="P-loop containing nucleotide triphosphate hydrolases"/>
    <property type="match status" value="1"/>
</dbReference>
<dbReference type="PANTHER" id="PTHR30050">
    <property type="entry name" value="CHROMOSOMAL REPLICATION INITIATOR PROTEIN DNAA"/>
    <property type="match status" value="1"/>
</dbReference>
<evidence type="ECO:0000256" key="12">
    <source>
        <dbReference type="SAM" id="MobiDB-lite"/>
    </source>
</evidence>
<dbReference type="GO" id="GO:0006275">
    <property type="term" value="P:regulation of DNA replication"/>
    <property type="evidence" value="ECO:0007669"/>
    <property type="project" value="UniProtKB-UniRule"/>
</dbReference>
<feature type="compositionally biased region" description="Basic and acidic residues" evidence="12">
    <location>
        <begin position="110"/>
        <end position="119"/>
    </location>
</feature>
<dbReference type="InterPro" id="IPR020591">
    <property type="entry name" value="Chromosome_initiator_DnaA-like"/>
</dbReference>
<dbReference type="CDD" id="cd00009">
    <property type="entry name" value="AAA"/>
    <property type="match status" value="1"/>
</dbReference>
<dbReference type="SMART" id="SM00382">
    <property type="entry name" value="AAA"/>
    <property type="match status" value="1"/>
</dbReference>
<dbReference type="NCBIfam" id="TIGR00362">
    <property type="entry name" value="DnaA"/>
    <property type="match status" value="1"/>
</dbReference>
<dbReference type="InterPro" id="IPR010921">
    <property type="entry name" value="Trp_repressor/repl_initiator"/>
</dbReference>
<evidence type="ECO:0000256" key="8">
    <source>
        <dbReference type="HAMAP-Rule" id="MF_00377"/>
    </source>
</evidence>
<feature type="binding site" evidence="8">
    <location>
        <position position="166"/>
    </location>
    <ligand>
        <name>ATP</name>
        <dbReference type="ChEBI" id="CHEBI:30616"/>
    </ligand>
</feature>
<dbReference type="InterPro" id="IPR038454">
    <property type="entry name" value="DnaA_N_sf"/>
</dbReference>
<feature type="region of interest" description="Domain III, AAA+ region" evidence="8">
    <location>
        <begin position="122"/>
        <end position="338"/>
    </location>
</feature>
<dbReference type="Proteomes" id="UP000177817">
    <property type="component" value="Unassembled WGS sequence"/>
</dbReference>
<evidence type="ECO:0000313" key="15">
    <source>
        <dbReference type="EMBL" id="OGY90093.1"/>
    </source>
</evidence>
<evidence type="ECO:0000256" key="9">
    <source>
        <dbReference type="NCBIfam" id="TIGR00362"/>
    </source>
</evidence>
<protein>
    <recommendedName>
        <fullName evidence="8 9">Chromosomal replication initiator protein DnaA</fullName>
    </recommendedName>
</protein>